<gene>
    <name evidence="2" type="ORF">ATK30_0644</name>
</gene>
<name>A0A2N3X0M2_9PSEU</name>
<evidence type="ECO:0000313" key="2">
    <source>
        <dbReference type="EMBL" id="PKV99662.1"/>
    </source>
</evidence>
<dbReference type="AlphaFoldDB" id="A0A2N3X0M2"/>
<evidence type="ECO:0000256" key="1">
    <source>
        <dbReference type="SAM" id="SignalP"/>
    </source>
</evidence>
<accession>A0A2N3X0M2</accession>
<evidence type="ECO:0008006" key="4">
    <source>
        <dbReference type="Google" id="ProtNLM"/>
    </source>
</evidence>
<evidence type="ECO:0000313" key="3">
    <source>
        <dbReference type="Proteomes" id="UP000233750"/>
    </source>
</evidence>
<feature type="signal peptide" evidence="1">
    <location>
        <begin position="1"/>
        <end position="18"/>
    </location>
</feature>
<keyword evidence="1" id="KW-0732">Signal</keyword>
<dbReference type="Proteomes" id="UP000233750">
    <property type="component" value="Unassembled WGS sequence"/>
</dbReference>
<dbReference type="OrthoDB" id="3577535at2"/>
<feature type="chain" id="PRO_5039463607" description="Ig-like domain-containing protein" evidence="1">
    <location>
        <begin position="19"/>
        <end position="116"/>
    </location>
</feature>
<proteinExistence type="predicted"/>
<sequence length="116" mass="11747">MTKLTFCHQAIAVSAVMAAAAGCGTQVTGPVTITVSRGGIGPLAVRKINADSVEVSMAVPLGPTVKKGCTASFCVGGDAAFQVTWGSDEPRDMPGTQVKRLVTVKSSAVLDLKSAP</sequence>
<dbReference type="RefSeq" id="WP_101434217.1">
    <property type="nucleotide sequence ID" value="NZ_PJMY01000002.1"/>
</dbReference>
<dbReference type="EMBL" id="PJMY01000002">
    <property type="protein sequence ID" value="PKV99662.1"/>
    <property type="molecule type" value="Genomic_DNA"/>
</dbReference>
<dbReference type="PROSITE" id="PS51257">
    <property type="entry name" value="PROKAR_LIPOPROTEIN"/>
    <property type="match status" value="1"/>
</dbReference>
<reference evidence="2 3" key="1">
    <citation type="submission" date="2017-12" db="EMBL/GenBank/DDBJ databases">
        <title>Sequencing the genomes of 1000 Actinobacteria strains.</title>
        <authorList>
            <person name="Klenk H.-P."/>
        </authorList>
    </citation>
    <scope>NUCLEOTIDE SEQUENCE [LARGE SCALE GENOMIC DNA]</scope>
    <source>
        <strain evidence="2 3">DSM 45165</strain>
    </source>
</reference>
<comment type="caution">
    <text evidence="2">The sequence shown here is derived from an EMBL/GenBank/DDBJ whole genome shotgun (WGS) entry which is preliminary data.</text>
</comment>
<keyword evidence="3" id="KW-1185">Reference proteome</keyword>
<organism evidence="2 3">
    <name type="scientific">Amycolatopsis echigonensis</name>
    <dbReference type="NCBI Taxonomy" id="2576905"/>
    <lineage>
        <taxon>Bacteria</taxon>
        <taxon>Bacillati</taxon>
        <taxon>Actinomycetota</taxon>
        <taxon>Actinomycetes</taxon>
        <taxon>Pseudonocardiales</taxon>
        <taxon>Pseudonocardiaceae</taxon>
        <taxon>Amycolatopsis</taxon>
    </lineage>
</organism>
<protein>
    <recommendedName>
        <fullName evidence="4">Ig-like domain-containing protein</fullName>
    </recommendedName>
</protein>